<dbReference type="CDD" id="cd00086">
    <property type="entry name" value="homeodomain"/>
    <property type="match status" value="1"/>
</dbReference>
<dbReference type="SMART" id="SM00389">
    <property type="entry name" value="HOX"/>
    <property type="match status" value="1"/>
</dbReference>
<proteinExistence type="predicted"/>
<dbReference type="SUPFAM" id="SSF46689">
    <property type="entry name" value="Homeodomain-like"/>
    <property type="match status" value="1"/>
</dbReference>
<comment type="subcellular location">
    <subcellularLocation>
        <location evidence="1 2 3">Nucleus</location>
    </subcellularLocation>
</comment>
<feature type="compositionally biased region" description="Acidic residues" evidence="4">
    <location>
        <begin position="64"/>
        <end position="73"/>
    </location>
</feature>
<dbReference type="InterPro" id="IPR009057">
    <property type="entry name" value="Homeodomain-like_sf"/>
</dbReference>
<feature type="compositionally biased region" description="Polar residues" evidence="4">
    <location>
        <begin position="213"/>
        <end position="238"/>
    </location>
</feature>
<dbReference type="EMBL" id="CP092623">
    <property type="protein sequence ID" value="UMM26773.1"/>
    <property type="molecule type" value="Genomic_DNA"/>
</dbReference>
<feature type="compositionally biased region" description="Basic and acidic residues" evidence="4">
    <location>
        <begin position="456"/>
        <end position="477"/>
    </location>
</feature>
<organism evidence="6 7">
    <name type="scientific">Caenorhabditis briggsae</name>
    <dbReference type="NCBI Taxonomy" id="6238"/>
    <lineage>
        <taxon>Eukaryota</taxon>
        <taxon>Metazoa</taxon>
        <taxon>Ecdysozoa</taxon>
        <taxon>Nematoda</taxon>
        <taxon>Chromadorea</taxon>
        <taxon>Rhabditida</taxon>
        <taxon>Rhabditina</taxon>
        <taxon>Rhabditomorpha</taxon>
        <taxon>Rhabditoidea</taxon>
        <taxon>Rhabditidae</taxon>
        <taxon>Peloderinae</taxon>
        <taxon>Caenorhabditis</taxon>
    </lineage>
</organism>
<feature type="compositionally biased region" description="Polar residues" evidence="4">
    <location>
        <begin position="245"/>
        <end position="265"/>
    </location>
</feature>
<feature type="region of interest" description="Disordered" evidence="4">
    <location>
        <begin position="47"/>
        <end position="141"/>
    </location>
</feature>
<keyword evidence="2 3" id="KW-0238">DNA-binding</keyword>
<evidence type="ECO:0000259" key="5">
    <source>
        <dbReference type="PROSITE" id="PS50071"/>
    </source>
</evidence>
<reference evidence="6 7" key="1">
    <citation type="submission" date="2022-04" db="EMBL/GenBank/DDBJ databases">
        <title>Chromosome-level reference genomes for two strains of Caenorhabditis briggsae: an improved platform for comparative genomics.</title>
        <authorList>
            <person name="Stevens L."/>
            <person name="Andersen E."/>
        </authorList>
    </citation>
    <scope>NUCLEOTIDE SEQUENCE [LARGE SCALE GENOMIC DNA]</scope>
    <source>
        <strain evidence="6">VX34</strain>
        <tissue evidence="6">Whole-organism</tissue>
    </source>
</reference>
<dbReference type="GO" id="GO:0003677">
    <property type="term" value="F:DNA binding"/>
    <property type="evidence" value="ECO:0007669"/>
    <property type="project" value="UniProtKB-UniRule"/>
</dbReference>
<gene>
    <name evidence="6" type="ORF">L5515_010336</name>
</gene>
<keyword evidence="2 3" id="KW-0371">Homeobox</keyword>
<feature type="compositionally biased region" description="Basic and acidic residues" evidence="4">
    <location>
        <begin position="47"/>
        <end position="63"/>
    </location>
</feature>
<sequence>MTYTRFNTSQCKVLEDLYKKSPKPSVEERNKLAKMFRIDFSKITRWFERRNNKEKAEKKISDDELKEQEDPADDVVRGKPPPPQHPQPQDLNDFQPKNHSGKSRTSDAPKENQMNVVHKSLEESQKGARESEEDVVEIKKEVPEQNSMNLYREPKLEEIKDVPAPFWTYPPHNGPIKYPVAAHKEDQRKYSALIQKIRSQLGPQRTQNLAKNYYTNPYPTFTPGSNRQSLGENVQFNSYVPPRPSTSQEATFSSASNAERSSVVTPSLGPIRNKVNHSNQIRSAIYGKPRNYGQSHPYALHPLSNEETENVQRKEFAGTSTNDSRRLSSTTSSGSHASSSGISSSNTTVSIRSPSSRPSGSSTKSTNEPTSAATSVSLGSPSSGPMPTPSPVLPSERVFSNSHRAQELPLSTPSPAASKIPAPFEVLTVNKPGPDNKAPEVSCDVESLATSPGKVKTTEPIKLDQKEDSATEKKRPEESIIQIDEARRKQLNADRISNFAPFFKTTFLPFSMSTIYTAWSSQEVQEFLCQFLKPAAMETLKNLKGPDLEKIRFDNRAFFNQLRKNGDGLSWLEYLSIEGQINEIKSYNHKMAMFRASM</sequence>
<evidence type="ECO:0000256" key="2">
    <source>
        <dbReference type="PROSITE-ProRule" id="PRU00108"/>
    </source>
</evidence>
<feature type="DNA-binding region" description="Homeobox" evidence="2">
    <location>
        <begin position="3"/>
        <end position="58"/>
    </location>
</feature>
<dbReference type="PROSITE" id="PS50071">
    <property type="entry name" value="HOMEOBOX_2"/>
    <property type="match status" value="1"/>
</dbReference>
<evidence type="ECO:0000256" key="4">
    <source>
        <dbReference type="SAM" id="MobiDB-lite"/>
    </source>
</evidence>
<keyword evidence="2 3" id="KW-0539">Nucleus</keyword>
<evidence type="ECO:0000313" key="7">
    <source>
        <dbReference type="Proteomes" id="UP000829354"/>
    </source>
</evidence>
<dbReference type="AlphaFoldDB" id="A0AAE9ERN0"/>
<feature type="region of interest" description="Disordered" evidence="4">
    <location>
        <begin position="213"/>
        <end position="396"/>
    </location>
</feature>
<feature type="compositionally biased region" description="Basic and acidic residues" evidence="4">
    <location>
        <begin position="119"/>
        <end position="141"/>
    </location>
</feature>
<protein>
    <recommendedName>
        <fullName evidence="5">Homeobox domain-containing protein</fullName>
    </recommendedName>
</protein>
<evidence type="ECO:0000313" key="6">
    <source>
        <dbReference type="EMBL" id="UMM26773.1"/>
    </source>
</evidence>
<evidence type="ECO:0000256" key="3">
    <source>
        <dbReference type="RuleBase" id="RU000682"/>
    </source>
</evidence>
<name>A0AAE9ERN0_CAEBR</name>
<keyword evidence="7" id="KW-1185">Reference proteome</keyword>
<feature type="compositionally biased region" description="Low complexity" evidence="4">
    <location>
        <begin position="319"/>
        <end position="383"/>
    </location>
</feature>
<dbReference type="InterPro" id="IPR001356">
    <property type="entry name" value="HD"/>
</dbReference>
<dbReference type="Gene3D" id="1.10.10.60">
    <property type="entry name" value="Homeodomain-like"/>
    <property type="match status" value="1"/>
</dbReference>
<feature type="region of interest" description="Disordered" evidence="4">
    <location>
        <begin position="427"/>
        <end position="477"/>
    </location>
</feature>
<evidence type="ECO:0000256" key="1">
    <source>
        <dbReference type="ARBA" id="ARBA00004123"/>
    </source>
</evidence>
<dbReference type="Pfam" id="PF00046">
    <property type="entry name" value="Homeodomain"/>
    <property type="match status" value="1"/>
</dbReference>
<accession>A0AAE9ERN0</accession>
<dbReference type="Proteomes" id="UP000829354">
    <property type="component" value="Chromosome IV"/>
</dbReference>
<dbReference type="GO" id="GO:0005634">
    <property type="term" value="C:nucleus"/>
    <property type="evidence" value="ECO:0007669"/>
    <property type="project" value="UniProtKB-SubCell"/>
</dbReference>
<feature type="domain" description="Homeobox" evidence="5">
    <location>
        <begin position="1"/>
        <end position="57"/>
    </location>
</feature>